<dbReference type="AlphaFoldDB" id="A0A6J4JN97"/>
<feature type="transmembrane region" description="Helical" evidence="7">
    <location>
        <begin position="87"/>
        <end position="106"/>
    </location>
</feature>
<keyword evidence="6 7" id="KW-0472">Membrane</keyword>
<dbReference type="PANTHER" id="PTHR30589:SF0">
    <property type="entry name" value="PHOSPHATIDYLGLYCEROL--PROLIPOPROTEIN DIACYLGLYCERYL TRANSFERASE"/>
    <property type="match status" value="1"/>
</dbReference>
<evidence type="ECO:0000256" key="5">
    <source>
        <dbReference type="ARBA" id="ARBA00022989"/>
    </source>
</evidence>
<evidence type="ECO:0000256" key="7">
    <source>
        <dbReference type="SAM" id="Phobius"/>
    </source>
</evidence>
<feature type="transmembrane region" description="Helical" evidence="7">
    <location>
        <begin position="165"/>
        <end position="186"/>
    </location>
</feature>
<keyword evidence="3 8" id="KW-0808">Transferase</keyword>
<comment type="similarity">
    <text evidence="1">Belongs to the Lgt family.</text>
</comment>
<evidence type="ECO:0000256" key="2">
    <source>
        <dbReference type="ARBA" id="ARBA00022475"/>
    </source>
</evidence>
<feature type="transmembrane region" description="Helical" evidence="7">
    <location>
        <begin position="118"/>
        <end position="145"/>
    </location>
</feature>
<proteinExistence type="inferred from homology"/>
<organism evidence="8">
    <name type="scientific">uncultured Chloroflexota bacterium</name>
    <dbReference type="NCBI Taxonomy" id="166587"/>
    <lineage>
        <taxon>Bacteria</taxon>
        <taxon>Bacillati</taxon>
        <taxon>Chloroflexota</taxon>
        <taxon>environmental samples</taxon>
    </lineage>
</organism>
<dbReference type="EMBL" id="CADCTC010000212">
    <property type="protein sequence ID" value="CAA9283130.1"/>
    <property type="molecule type" value="Genomic_DNA"/>
</dbReference>
<evidence type="ECO:0000313" key="8">
    <source>
        <dbReference type="EMBL" id="CAA9283130.1"/>
    </source>
</evidence>
<reference evidence="8" key="1">
    <citation type="submission" date="2020-02" db="EMBL/GenBank/DDBJ databases">
        <authorList>
            <person name="Meier V. D."/>
        </authorList>
    </citation>
    <scope>NUCLEOTIDE SEQUENCE</scope>
    <source>
        <strain evidence="8">AVDCRST_MAG77</strain>
    </source>
</reference>
<dbReference type="InterPro" id="IPR001640">
    <property type="entry name" value="Lgt"/>
</dbReference>
<keyword evidence="5 7" id="KW-1133">Transmembrane helix</keyword>
<keyword evidence="2" id="KW-1003">Cell membrane</keyword>
<gene>
    <name evidence="8" type="ORF">AVDCRST_MAG77-4039</name>
</gene>
<evidence type="ECO:0000256" key="1">
    <source>
        <dbReference type="ARBA" id="ARBA00007150"/>
    </source>
</evidence>
<name>A0A6J4JN97_9CHLR</name>
<keyword evidence="8" id="KW-0449">Lipoprotein</keyword>
<dbReference type="GO" id="GO:0005886">
    <property type="term" value="C:plasma membrane"/>
    <property type="evidence" value="ECO:0007669"/>
    <property type="project" value="InterPro"/>
</dbReference>
<evidence type="ECO:0000256" key="3">
    <source>
        <dbReference type="ARBA" id="ARBA00022679"/>
    </source>
</evidence>
<feature type="transmembrane region" description="Helical" evidence="7">
    <location>
        <begin position="193"/>
        <end position="213"/>
    </location>
</feature>
<protein>
    <submittedName>
        <fullName evidence="8">Prolipoprotein diacylglyceryl transferase</fullName>
    </submittedName>
</protein>
<sequence length="264" mass="26915">MSPYLGTFFGYPIPIFAVTLDAGVLLGITLATRLAAGSGLRWNRFLDASLWALAGALGGARLGYALLHPHDFSANIVTVLAVWEGGLTLLGAVTVGAPVAVLAARAHRLPVGTTLDCAAAGLALGQAVGRLGCLAAGCAVGLPATQPAWWAPVLPDAAGALAARFPSQIVEAAAEGLLCLALVWLIRRGPERVAPGGAACAYLFVYGAMRLALEPLRGDSTFVGPLATASVWSLGAVALGAASWLYVRRTVAPRVRREGAVASA</sequence>
<feature type="transmembrane region" description="Helical" evidence="7">
    <location>
        <begin position="48"/>
        <end position="67"/>
    </location>
</feature>
<dbReference type="PANTHER" id="PTHR30589">
    <property type="entry name" value="PROLIPOPROTEIN DIACYLGLYCERYL TRANSFERASE"/>
    <property type="match status" value="1"/>
</dbReference>
<feature type="transmembrane region" description="Helical" evidence="7">
    <location>
        <begin position="12"/>
        <end position="36"/>
    </location>
</feature>
<feature type="transmembrane region" description="Helical" evidence="7">
    <location>
        <begin position="225"/>
        <end position="247"/>
    </location>
</feature>
<dbReference type="GO" id="GO:0042158">
    <property type="term" value="P:lipoprotein biosynthetic process"/>
    <property type="evidence" value="ECO:0007669"/>
    <property type="project" value="InterPro"/>
</dbReference>
<accession>A0A6J4JN97</accession>
<keyword evidence="4 7" id="KW-0812">Transmembrane</keyword>
<evidence type="ECO:0000256" key="4">
    <source>
        <dbReference type="ARBA" id="ARBA00022692"/>
    </source>
</evidence>
<dbReference type="Pfam" id="PF01790">
    <property type="entry name" value="LGT"/>
    <property type="match status" value="1"/>
</dbReference>
<evidence type="ECO:0000256" key="6">
    <source>
        <dbReference type="ARBA" id="ARBA00023136"/>
    </source>
</evidence>
<dbReference type="GO" id="GO:0008961">
    <property type="term" value="F:phosphatidylglycerol-prolipoprotein diacylglyceryl transferase activity"/>
    <property type="evidence" value="ECO:0007669"/>
    <property type="project" value="InterPro"/>
</dbReference>